<evidence type="ECO:0000256" key="2">
    <source>
        <dbReference type="ARBA" id="ARBA00023186"/>
    </source>
</evidence>
<comment type="similarity">
    <text evidence="1 3">Belongs to the UreD family.</text>
</comment>
<dbReference type="Pfam" id="PF01774">
    <property type="entry name" value="UreD"/>
    <property type="match status" value="1"/>
</dbReference>
<dbReference type="HAMAP" id="MF_01384">
    <property type="entry name" value="UreD"/>
    <property type="match status" value="1"/>
</dbReference>
<organism evidence="4 5">
    <name type="scientific">Roseibium aggregatum</name>
    <dbReference type="NCBI Taxonomy" id="187304"/>
    <lineage>
        <taxon>Bacteria</taxon>
        <taxon>Pseudomonadati</taxon>
        <taxon>Pseudomonadota</taxon>
        <taxon>Alphaproteobacteria</taxon>
        <taxon>Hyphomicrobiales</taxon>
        <taxon>Stappiaceae</taxon>
        <taxon>Roseibium</taxon>
    </lineage>
</organism>
<dbReference type="PANTHER" id="PTHR33643:SF1">
    <property type="entry name" value="UREASE ACCESSORY PROTEIN D"/>
    <property type="match status" value="1"/>
</dbReference>
<gene>
    <name evidence="3" type="primary">ureD</name>
    <name evidence="4" type="ORF">JF539_22825</name>
</gene>
<accession>A0A939EK94</accession>
<name>A0A939EK94_9HYPH</name>
<comment type="subunit">
    <text evidence="3">UreD, UreF and UreG form a complex that acts as a GTP-hydrolysis-dependent molecular chaperone, activating the urease apoprotein by helping to assemble the nickel containing metallocenter of UreC. The UreE protein probably delivers the nickel.</text>
</comment>
<dbReference type="GO" id="GO:0016151">
    <property type="term" value="F:nickel cation binding"/>
    <property type="evidence" value="ECO:0007669"/>
    <property type="project" value="UniProtKB-UniRule"/>
</dbReference>
<dbReference type="GO" id="GO:0005737">
    <property type="term" value="C:cytoplasm"/>
    <property type="evidence" value="ECO:0007669"/>
    <property type="project" value="UniProtKB-SubCell"/>
</dbReference>
<evidence type="ECO:0000313" key="4">
    <source>
        <dbReference type="EMBL" id="MBN9673210.1"/>
    </source>
</evidence>
<keyword evidence="2 3" id="KW-0143">Chaperone</keyword>
<protein>
    <recommendedName>
        <fullName evidence="3">Urease accessory protein UreD</fullName>
    </recommendedName>
</protein>
<dbReference type="AlphaFoldDB" id="A0A939EK94"/>
<reference evidence="4" key="1">
    <citation type="submission" date="2020-12" db="EMBL/GenBank/DDBJ databases">
        <title>Oil enriched cultivation method for isolating marine PHA-producing bacteria.</title>
        <authorList>
            <person name="Zheng W."/>
            <person name="Yu S."/>
            <person name="Huang Y."/>
        </authorList>
    </citation>
    <scope>NUCLEOTIDE SEQUENCE</scope>
    <source>
        <strain evidence="4">SY-2-12</strain>
    </source>
</reference>
<dbReference type="InterPro" id="IPR002669">
    <property type="entry name" value="UreD"/>
</dbReference>
<comment type="function">
    <text evidence="3">Required for maturation of urease via the functional incorporation of the urease nickel metallocenter.</text>
</comment>
<keyword evidence="3" id="KW-0963">Cytoplasm</keyword>
<keyword evidence="3" id="KW-0996">Nickel insertion</keyword>
<sequence>MYDAGIASKTIPDTCAMQRVKASARVRFRADDSVTRLDGLFQSGSAKIRLPKVYDTARTAVLINTAGGLTGGDTIAYEVGVGADAHAIVTSQAAERAYRSPGGSAKMTSRLTVEAGAQLEWLPQETILFNESSLTRSLTADLFSDARLLALETVVLGRKAMGEEINSVFFRDSWRIRRDGKLIFADDVRFDGDPARYLSGPATAGQGHVVATFADCALDAEDRLQKARACLSALPRKSIRTAVSAWNGLLVARFVSNDGRDLRNALTTFLTGYRSADLPRVWTC</sequence>
<evidence type="ECO:0000256" key="1">
    <source>
        <dbReference type="ARBA" id="ARBA00007177"/>
    </source>
</evidence>
<dbReference type="PANTHER" id="PTHR33643">
    <property type="entry name" value="UREASE ACCESSORY PROTEIN D"/>
    <property type="match status" value="1"/>
</dbReference>
<dbReference type="Proteomes" id="UP000664096">
    <property type="component" value="Unassembled WGS sequence"/>
</dbReference>
<comment type="subcellular location">
    <subcellularLocation>
        <location evidence="3">Cytoplasm</location>
    </subcellularLocation>
</comment>
<evidence type="ECO:0000256" key="3">
    <source>
        <dbReference type="HAMAP-Rule" id="MF_01384"/>
    </source>
</evidence>
<proteinExistence type="inferred from homology"/>
<comment type="caution">
    <text evidence="4">The sequence shown here is derived from an EMBL/GenBank/DDBJ whole genome shotgun (WGS) entry which is preliminary data.</text>
</comment>
<dbReference type="EMBL" id="JAEKJZ010000006">
    <property type="protein sequence ID" value="MBN9673210.1"/>
    <property type="molecule type" value="Genomic_DNA"/>
</dbReference>
<evidence type="ECO:0000313" key="5">
    <source>
        <dbReference type="Proteomes" id="UP000664096"/>
    </source>
</evidence>